<keyword evidence="3 9" id="KW-0808">Transferase</keyword>
<name>A0A2N4XXE2_9GAMM</name>
<dbReference type="AlphaFoldDB" id="A0A2N4XXE2"/>
<keyword evidence="6" id="KW-0594">Phospholipid biosynthesis</keyword>
<comment type="similarity">
    <text evidence="1">Belongs to the CDP-alcohol phosphatidyltransferase class-II family.</text>
</comment>
<dbReference type="OrthoDB" id="8543662at2"/>
<evidence type="ECO:0000259" key="8">
    <source>
        <dbReference type="PROSITE" id="PS50035"/>
    </source>
</evidence>
<dbReference type="FunFam" id="3.30.870.10:FF:000006">
    <property type="entry name" value="CDP-diacylglycerol--serine O-phosphatidyltransferase"/>
    <property type="match status" value="1"/>
</dbReference>
<dbReference type="EC" id="2.7.8.8" evidence="9"/>
<keyword evidence="4" id="KW-0677">Repeat</keyword>
<dbReference type="Proteomes" id="UP000234253">
    <property type="component" value="Unassembled WGS sequence"/>
</dbReference>
<dbReference type="RefSeq" id="WP_101626702.1">
    <property type="nucleotide sequence ID" value="NZ_NJPO01000039.1"/>
</dbReference>
<dbReference type="CDD" id="cd09136">
    <property type="entry name" value="PLDc_PSS_G_neg_2"/>
    <property type="match status" value="1"/>
</dbReference>
<dbReference type="GO" id="GO:0008444">
    <property type="term" value="F:CDP-diacylglycerol-glycerol-3-phosphate 3-phosphatidyltransferase activity"/>
    <property type="evidence" value="ECO:0007669"/>
    <property type="project" value="InterPro"/>
</dbReference>
<evidence type="ECO:0000256" key="4">
    <source>
        <dbReference type="ARBA" id="ARBA00022737"/>
    </source>
</evidence>
<sequence length="451" mass="52296">MFLNFNSSKHQQHLEELPKIPQIAADIQILYSPKAFRNALLKAISGAQHRIYLVALYLEQDQGGQVILDALYKAKQINSHLEVAVLVDWHRAQRSRIGGNNGHTNADWYCNMAEFYSGVEVPVYGVPINTREALGVLHLKGFIVDNNVIYSGANLNNIYLHQHDKYRYDRYYIIRNPLLAESLLSYIRQQFFTALAVNRLDDPTRPKRLKIKHNTKLFRHSLREARYCYEGKAALNELAITPLVGLGKQSILNQTIHNLICAASTSIILCTPYFNMPARLVRHLVSQLRKGKQIEVIVGDKTANDFYLPTDQPFQIIGILPYLYEINLRNFVTRLQSYINNGQLIVRLWKNSENSYHIKGIWIDNEWLLLTGNNLNPRSWRLDLENALLIHDPQHELYSQREQELALIRTDTEVVLHFTELQSIADYPVKVRKLIRRLRPIFIDRLISQIL</sequence>
<dbReference type="Pfam" id="PF13091">
    <property type="entry name" value="PLDc_2"/>
    <property type="match status" value="1"/>
</dbReference>
<dbReference type="PIRSF" id="PIRSF000850">
    <property type="entry name" value="Phospholipase_D_PSS"/>
    <property type="match status" value="1"/>
</dbReference>
<evidence type="ECO:0000256" key="1">
    <source>
        <dbReference type="ARBA" id="ARBA00010682"/>
    </source>
</evidence>
<keyword evidence="2" id="KW-0444">Lipid biosynthesis</keyword>
<dbReference type="SUPFAM" id="SSF56024">
    <property type="entry name" value="Phospholipase D/nuclease"/>
    <property type="match status" value="2"/>
</dbReference>
<comment type="caution">
    <text evidence="9">The sequence shown here is derived from an EMBL/GenBank/DDBJ whole genome shotgun (WGS) entry which is preliminary data.</text>
</comment>
<reference evidence="9 10" key="1">
    <citation type="submission" date="2017-06" db="EMBL/GenBank/DDBJ databases">
        <title>Metabolic interaction between xylem feeders and their symbionts.</title>
        <authorList>
            <person name="Chouaia B."/>
        </authorList>
    </citation>
    <scope>NUCLEOTIDE SEQUENCE [LARGE SCALE GENOMIC DNA]</scope>
    <source>
        <strain evidence="9 10">Gra</strain>
    </source>
</reference>
<dbReference type="PANTHER" id="PTHR12586:SF1">
    <property type="entry name" value="CDP-DIACYLGLYCEROL--GLYCEROL-3-PHOSPHATE 3-PHOSPHATIDYLTRANSFERASE, MITOCHONDRIAL"/>
    <property type="match status" value="1"/>
</dbReference>
<dbReference type="InterPro" id="IPR016270">
    <property type="entry name" value="PGS1"/>
</dbReference>
<dbReference type="InterPro" id="IPR001736">
    <property type="entry name" value="PLipase_D/transphosphatidylase"/>
</dbReference>
<accession>A0A2N4XXE2</accession>
<dbReference type="Gene3D" id="3.30.870.10">
    <property type="entry name" value="Endonuclease Chain A"/>
    <property type="match status" value="2"/>
</dbReference>
<dbReference type="GO" id="GO:0005829">
    <property type="term" value="C:cytosol"/>
    <property type="evidence" value="ECO:0007669"/>
    <property type="project" value="TreeGrafter"/>
</dbReference>
<gene>
    <name evidence="9" type="primary">pssA</name>
    <name evidence="9" type="ORF">CEX73_00685</name>
</gene>
<organism evidence="9 10">
    <name type="scientific">Candidatus Palibaumannia cicadellinicola</name>
    <dbReference type="NCBI Taxonomy" id="186490"/>
    <lineage>
        <taxon>Bacteria</taxon>
        <taxon>Pseudomonadati</taxon>
        <taxon>Pseudomonadota</taxon>
        <taxon>Gammaproteobacteria</taxon>
        <taxon>Candidatus Palibaumannia</taxon>
    </lineage>
</organism>
<evidence type="ECO:0000256" key="6">
    <source>
        <dbReference type="ARBA" id="ARBA00023209"/>
    </source>
</evidence>
<dbReference type="NCBIfam" id="NF006946">
    <property type="entry name" value="PRK09428.1"/>
    <property type="match status" value="1"/>
</dbReference>
<keyword evidence="5" id="KW-0443">Lipid metabolism</keyword>
<dbReference type="GO" id="GO:0032049">
    <property type="term" value="P:cardiolipin biosynthetic process"/>
    <property type="evidence" value="ECO:0007669"/>
    <property type="project" value="InterPro"/>
</dbReference>
<dbReference type="CDD" id="cd09134">
    <property type="entry name" value="PLDc_PSS_G_neg_1"/>
    <property type="match status" value="1"/>
</dbReference>
<feature type="domain" description="PLD phosphodiesterase" evidence="8">
    <location>
        <begin position="133"/>
        <end position="159"/>
    </location>
</feature>
<dbReference type="GO" id="GO:0003882">
    <property type="term" value="F:CDP-diacylglycerol-serine O-phosphatidyltransferase activity"/>
    <property type="evidence" value="ECO:0007669"/>
    <property type="project" value="UniProtKB-EC"/>
</dbReference>
<evidence type="ECO:0000313" key="9">
    <source>
        <dbReference type="EMBL" id="PLK59143.1"/>
    </source>
</evidence>
<proteinExistence type="inferred from homology"/>
<dbReference type="PROSITE" id="PS50035">
    <property type="entry name" value="PLD"/>
    <property type="match status" value="2"/>
</dbReference>
<feature type="domain" description="PLD phosphodiesterase" evidence="8">
    <location>
        <begin position="352"/>
        <end position="379"/>
    </location>
</feature>
<dbReference type="Pfam" id="PF00614">
    <property type="entry name" value="PLDc"/>
    <property type="match status" value="1"/>
</dbReference>
<dbReference type="InterPro" id="IPR025202">
    <property type="entry name" value="PLD-like_dom"/>
</dbReference>
<evidence type="ECO:0000256" key="5">
    <source>
        <dbReference type="ARBA" id="ARBA00023098"/>
    </source>
</evidence>
<dbReference type="EMBL" id="NJPO01000039">
    <property type="protein sequence ID" value="PLK59143.1"/>
    <property type="molecule type" value="Genomic_DNA"/>
</dbReference>
<dbReference type="SMART" id="SM00155">
    <property type="entry name" value="PLDc"/>
    <property type="match status" value="2"/>
</dbReference>
<evidence type="ECO:0000256" key="2">
    <source>
        <dbReference type="ARBA" id="ARBA00022516"/>
    </source>
</evidence>
<evidence type="ECO:0000256" key="7">
    <source>
        <dbReference type="ARBA" id="ARBA00023264"/>
    </source>
</evidence>
<protein>
    <submittedName>
        <fullName evidence="9">Phosphatidylserine synthase</fullName>
        <ecNumber evidence="9">2.7.8.8</ecNumber>
    </submittedName>
</protein>
<dbReference type="PANTHER" id="PTHR12586">
    <property type="entry name" value="CDP-DIACYLGLYCEROL--SERINE O-PHOSPHATIDYLTRANSFERASE"/>
    <property type="match status" value="1"/>
</dbReference>
<keyword evidence="7" id="KW-1208">Phospholipid metabolism</keyword>
<evidence type="ECO:0000256" key="3">
    <source>
        <dbReference type="ARBA" id="ARBA00022679"/>
    </source>
</evidence>
<evidence type="ECO:0000313" key="10">
    <source>
        <dbReference type="Proteomes" id="UP000234253"/>
    </source>
</evidence>